<keyword evidence="2" id="KW-1003">Cell membrane</keyword>
<dbReference type="InterPro" id="IPR003856">
    <property type="entry name" value="LPS_length_determ_N"/>
</dbReference>
<dbReference type="InterPro" id="IPR050445">
    <property type="entry name" value="Bact_polysacc_biosynth/exp"/>
</dbReference>
<keyword evidence="4 7" id="KW-1133">Transmembrane helix</keyword>
<dbReference type="Pfam" id="PF02706">
    <property type="entry name" value="Wzz"/>
    <property type="match status" value="1"/>
</dbReference>
<gene>
    <name evidence="9" type="primary">epsF</name>
    <name evidence="9" type="ORF">F2P44_04510</name>
</gene>
<dbReference type="PANTHER" id="PTHR32309:SF13">
    <property type="entry name" value="FERRIC ENTEROBACTIN TRANSPORT PROTEIN FEPE"/>
    <property type="match status" value="1"/>
</dbReference>
<keyword evidence="5 7" id="KW-0472">Membrane</keyword>
<comment type="subcellular location">
    <subcellularLocation>
        <location evidence="1">Cell membrane</location>
        <topology evidence="1">Multi-pass membrane protein</topology>
    </subcellularLocation>
</comment>
<sequence length="469" mass="50993">MNLSQFLLILYARKYIILATLLVTVTLTLMVSLSMPKTYQATASVLLNYKGVDPLTGMAMPSQLLPGYMATQIDIISSKNVAGRVVDQLKMAENPTVVEQFKKATGGRGTVRDWLADLLLHKLDVVPSRESSVVEINFKGADPQFVAGVANAFAEEYQRLSIELKVEPMKKAAAYFNEQTKMLRGNVEAAQSRLSKYQQDNGIVSVDNRLDVESNRLNDLSAQLVAAQGQAMEANSRQGMAQGSRGADSPDVAANPLVQNIKVQLAGAESRLAEAGQRLGVNHPQYLSIKAEVDKIHANLASQQRSASSSVGNNAAILQQREAAVRAALAAQKAKVLELNRSRDELGVLVKDVESAQRAFDATSQRFSQTRIEGASEQSDIAVLNPATAPLGASGPRVMLNTMLSAFLGVMLGLGFALLTEMIDRRVRSETDMAEVLQMPVLGMIDWTAPKRRRYSAINSLLPRRLRLG</sequence>
<keyword evidence="3 7" id="KW-0812">Transmembrane</keyword>
<accession>A0ABX0N7D9</accession>
<feature type="transmembrane region" description="Helical" evidence="7">
    <location>
        <begin position="398"/>
        <end position="419"/>
    </location>
</feature>
<evidence type="ECO:0000256" key="1">
    <source>
        <dbReference type="ARBA" id="ARBA00004651"/>
    </source>
</evidence>
<evidence type="ECO:0000256" key="2">
    <source>
        <dbReference type="ARBA" id="ARBA00022475"/>
    </source>
</evidence>
<feature type="transmembrane region" description="Helical" evidence="7">
    <location>
        <begin position="15"/>
        <end position="35"/>
    </location>
</feature>
<evidence type="ECO:0000256" key="3">
    <source>
        <dbReference type="ARBA" id="ARBA00022692"/>
    </source>
</evidence>
<dbReference type="PANTHER" id="PTHR32309">
    <property type="entry name" value="TYROSINE-PROTEIN KINASE"/>
    <property type="match status" value="1"/>
</dbReference>
<feature type="domain" description="Polysaccharide chain length determinant N-terminal" evidence="8">
    <location>
        <begin position="2"/>
        <end position="89"/>
    </location>
</feature>
<organism evidence="9 10">
    <name type="scientific">Massilia frigida</name>
    <dbReference type="NCBI Taxonomy" id="2609281"/>
    <lineage>
        <taxon>Bacteria</taxon>
        <taxon>Pseudomonadati</taxon>
        <taxon>Pseudomonadota</taxon>
        <taxon>Betaproteobacteria</taxon>
        <taxon>Burkholderiales</taxon>
        <taxon>Oxalobacteraceae</taxon>
        <taxon>Telluria group</taxon>
        <taxon>Massilia</taxon>
    </lineage>
</organism>
<proteinExistence type="predicted"/>
<dbReference type="NCBIfam" id="TIGR03017">
    <property type="entry name" value="EpsF"/>
    <property type="match status" value="1"/>
</dbReference>
<evidence type="ECO:0000256" key="7">
    <source>
        <dbReference type="SAM" id="Phobius"/>
    </source>
</evidence>
<dbReference type="EMBL" id="WHJG01000003">
    <property type="protein sequence ID" value="NHZ78547.1"/>
    <property type="molecule type" value="Genomic_DNA"/>
</dbReference>
<evidence type="ECO:0000256" key="5">
    <source>
        <dbReference type="ARBA" id="ARBA00023136"/>
    </source>
</evidence>
<evidence type="ECO:0000256" key="6">
    <source>
        <dbReference type="SAM" id="Coils"/>
    </source>
</evidence>
<comment type="caution">
    <text evidence="9">The sequence shown here is derived from an EMBL/GenBank/DDBJ whole genome shotgun (WGS) entry which is preliminary data.</text>
</comment>
<reference evidence="9 10" key="1">
    <citation type="submission" date="2019-10" db="EMBL/GenBank/DDBJ databases">
        <title>Taxonomy of Antarctic Massilia spp.: description of Massilia rubra sp. nov., Massilia aquatica sp. nov., Massilia mucilaginosa sp. nov., Massilia frigida sp. nov. isolated from streams, lakes and regoliths.</title>
        <authorList>
            <person name="Holochova P."/>
            <person name="Sedlacek I."/>
            <person name="Kralova S."/>
            <person name="Maslanova I."/>
            <person name="Busse H.-J."/>
            <person name="Stankova E."/>
            <person name="Vrbovska V."/>
            <person name="Kovarovic V."/>
            <person name="Bartak M."/>
            <person name="Svec P."/>
            <person name="Pantucek R."/>
        </authorList>
    </citation>
    <scope>NUCLEOTIDE SEQUENCE [LARGE SCALE GENOMIC DNA]</scope>
    <source>
        <strain evidence="9 10">CCM 8695</strain>
    </source>
</reference>
<evidence type="ECO:0000259" key="8">
    <source>
        <dbReference type="Pfam" id="PF02706"/>
    </source>
</evidence>
<dbReference type="RefSeq" id="WP_167085430.1">
    <property type="nucleotide sequence ID" value="NZ_WHJG01000003.1"/>
</dbReference>
<evidence type="ECO:0000313" key="10">
    <source>
        <dbReference type="Proteomes" id="UP000621455"/>
    </source>
</evidence>
<keyword evidence="10" id="KW-1185">Reference proteome</keyword>
<dbReference type="InterPro" id="IPR017468">
    <property type="entry name" value="Chain_len_reg_EpsF"/>
</dbReference>
<name>A0ABX0N7D9_9BURK</name>
<keyword evidence="6" id="KW-0175">Coiled coil</keyword>
<evidence type="ECO:0000313" key="9">
    <source>
        <dbReference type="EMBL" id="NHZ78547.1"/>
    </source>
</evidence>
<protein>
    <submittedName>
        <fullName evidence="9">Chain length determinant protein EpsF</fullName>
    </submittedName>
</protein>
<evidence type="ECO:0000256" key="4">
    <source>
        <dbReference type="ARBA" id="ARBA00022989"/>
    </source>
</evidence>
<feature type="coiled-coil region" evidence="6">
    <location>
        <begin position="210"/>
        <end position="278"/>
    </location>
</feature>
<dbReference type="Proteomes" id="UP000621455">
    <property type="component" value="Unassembled WGS sequence"/>
</dbReference>